<name>A0AAV2YYY7_9STRA</name>
<dbReference type="GO" id="GO:0006680">
    <property type="term" value="P:glucosylceramide catabolic process"/>
    <property type="evidence" value="ECO:0007669"/>
    <property type="project" value="TreeGrafter"/>
</dbReference>
<dbReference type="InterPro" id="IPR001139">
    <property type="entry name" value="Glyco_hydro_30"/>
</dbReference>
<evidence type="ECO:0000313" key="7">
    <source>
        <dbReference type="EMBL" id="DAZ98367.1"/>
    </source>
</evidence>
<evidence type="ECO:0000256" key="2">
    <source>
        <dbReference type="ARBA" id="ARBA00022729"/>
    </source>
</evidence>
<evidence type="ECO:0000259" key="5">
    <source>
        <dbReference type="Pfam" id="PF02055"/>
    </source>
</evidence>
<dbReference type="PANTHER" id="PTHR11069">
    <property type="entry name" value="GLUCOSYLCERAMIDASE"/>
    <property type="match status" value="1"/>
</dbReference>
<dbReference type="AlphaFoldDB" id="A0AAV2YYY7"/>
<evidence type="ECO:0000313" key="8">
    <source>
        <dbReference type="Proteomes" id="UP001146120"/>
    </source>
</evidence>
<dbReference type="Gene3D" id="2.60.40.1180">
    <property type="entry name" value="Golgi alpha-mannosidase II"/>
    <property type="match status" value="1"/>
</dbReference>
<dbReference type="SUPFAM" id="SSF51445">
    <property type="entry name" value="(Trans)glycosidases"/>
    <property type="match status" value="1"/>
</dbReference>
<gene>
    <name evidence="7" type="ORF">N0F65_000686</name>
</gene>
<keyword evidence="2 4" id="KW-0732">Signal</keyword>
<keyword evidence="3" id="KW-0378">Hydrolase</keyword>
<dbReference type="GO" id="GO:0016020">
    <property type="term" value="C:membrane"/>
    <property type="evidence" value="ECO:0007669"/>
    <property type="project" value="GOC"/>
</dbReference>
<dbReference type="GO" id="GO:0004348">
    <property type="term" value="F:glucosylceramidase activity"/>
    <property type="evidence" value="ECO:0007669"/>
    <property type="project" value="InterPro"/>
</dbReference>
<evidence type="ECO:0000259" key="6">
    <source>
        <dbReference type="Pfam" id="PF17189"/>
    </source>
</evidence>
<feature type="chain" id="PRO_5043517192" description="Glucosylceramidase" evidence="4">
    <location>
        <begin position="24"/>
        <end position="542"/>
    </location>
</feature>
<dbReference type="EMBL" id="DAKRPA010000108">
    <property type="protein sequence ID" value="DAZ98367.1"/>
    <property type="molecule type" value="Genomic_DNA"/>
</dbReference>
<accession>A0AAV2YYY7</accession>
<proteinExistence type="inferred from homology"/>
<evidence type="ECO:0000256" key="3">
    <source>
        <dbReference type="ARBA" id="ARBA00022801"/>
    </source>
</evidence>
<dbReference type="FunFam" id="3.20.20.80:FF:000109">
    <property type="entry name" value="Glucosylceramidase 3"/>
    <property type="match status" value="1"/>
</dbReference>
<dbReference type="Pfam" id="PF17189">
    <property type="entry name" value="Glyco_hydro_30C"/>
    <property type="match status" value="1"/>
</dbReference>
<feature type="domain" description="Glycosyl hydrolase family 30 TIM-barrel" evidence="5">
    <location>
        <begin position="104"/>
        <end position="466"/>
    </location>
</feature>
<comment type="similarity">
    <text evidence="1">Belongs to the glycosyl hydrolase 30 family.</text>
</comment>
<evidence type="ECO:0000256" key="4">
    <source>
        <dbReference type="SAM" id="SignalP"/>
    </source>
</evidence>
<reference evidence="7" key="2">
    <citation type="journal article" date="2023" name="Microbiol Resour">
        <title>Decontamination and Annotation of the Draft Genome Sequence of the Oomycete Lagenidium giganteum ARSEF 373.</title>
        <authorList>
            <person name="Morgan W.R."/>
            <person name="Tartar A."/>
        </authorList>
    </citation>
    <scope>NUCLEOTIDE SEQUENCE</scope>
    <source>
        <strain evidence="7">ARSEF 373</strain>
    </source>
</reference>
<protein>
    <recommendedName>
        <fullName evidence="9">Glucosylceramidase</fullName>
    </recommendedName>
</protein>
<dbReference type="InterPro" id="IPR013780">
    <property type="entry name" value="Glyco_hydro_b"/>
</dbReference>
<dbReference type="InterPro" id="IPR017853">
    <property type="entry name" value="GH"/>
</dbReference>
<dbReference type="InterPro" id="IPR033453">
    <property type="entry name" value="Glyco_hydro_30_TIM-barrel"/>
</dbReference>
<dbReference type="Pfam" id="PF02055">
    <property type="entry name" value="Glyco_hydro_30"/>
    <property type="match status" value="1"/>
</dbReference>
<dbReference type="PANTHER" id="PTHR11069:SF23">
    <property type="entry name" value="LYSOSOMAL ACID GLUCOSYLCERAMIDASE"/>
    <property type="match status" value="1"/>
</dbReference>
<organism evidence="7 8">
    <name type="scientific">Lagenidium giganteum</name>
    <dbReference type="NCBI Taxonomy" id="4803"/>
    <lineage>
        <taxon>Eukaryota</taxon>
        <taxon>Sar</taxon>
        <taxon>Stramenopiles</taxon>
        <taxon>Oomycota</taxon>
        <taxon>Peronosporomycetes</taxon>
        <taxon>Pythiales</taxon>
        <taxon>Pythiaceae</taxon>
    </lineage>
</organism>
<dbReference type="Gene3D" id="3.20.20.80">
    <property type="entry name" value="Glycosidases"/>
    <property type="match status" value="1"/>
</dbReference>
<evidence type="ECO:0000256" key="1">
    <source>
        <dbReference type="ARBA" id="ARBA00005382"/>
    </source>
</evidence>
<dbReference type="InterPro" id="IPR033452">
    <property type="entry name" value="GH30_C"/>
</dbReference>
<dbReference type="Proteomes" id="UP001146120">
    <property type="component" value="Unassembled WGS sequence"/>
</dbReference>
<keyword evidence="8" id="KW-1185">Reference proteome</keyword>
<reference evidence="7" key="1">
    <citation type="submission" date="2022-11" db="EMBL/GenBank/DDBJ databases">
        <authorList>
            <person name="Morgan W.R."/>
            <person name="Tartar A."/>
        </authorList>
    </citation>
    <scope>NUCLEOTIDE SEQUENCE</scope>
    <source>
        <strain evidence="7">ARSEF 373</strain>
    </source>
</reference>
<feature type="signal peptide" evidence="4">
    <location>
        <begin position="1"/>
        <end position="23"/>
    </location>
</feature>
<feature type="domain" description="Glycosyl hydrolase family 30 beta sandwich" evidence="6">
    <location>
        <begin position="469"/>
        <end position="538"/>
    </location>
</feature>
<evidence type="ECO:0008006" key="9">
    <source>
        <dbReference type="Google" id="ProtNLM"/>
    </source>
</evidence>
<sequence>MVAKWLLAAPLMLVALAPQPSQAALECNNWSSRFQKKIEGVCVCNEKQCDSVSNEYLDLKEDEASIYRTSKSGDRLRHEKLKFLDGNAGEVDFTMDANAKFQKIIGFGGAFTDSTAINVYRLKPTLQQQLVDAYYSDSGIQYTIGRIPIGSADFSESIYSYNPSVDDFDMAHFSIDVDREPTSHKLSLIKRALSTSTRDISIFASSWAPPTWMTVQNKTQNCNVKGSPGGSYWKALALYYSKFLTAYKDEGIDIWGMTVQNEPDHPIIQPNAWQSLRMTTETERDFIKSDLGPILKANHPDVKLIVMDDNKAHLPKWQAALKDPEARKYVDGIGLHWYMNFDFPLGLGGNFKEMRDFHAKYPDVFMLPTEACEGYLPKLIGTGAGVRMHEFNVVWSRAHNYAKDIINDLINYASGWTDWNLALDMNGGPNWAGNFVDAPILVDEKNGDEFYKQPMYYVLGQFSKFVTSGSQRIGMEMNKSLRNLWRLRDLSYVAFQTPENRYAVVFYNSGDSDEEVKLMTPSKKVIKVIVARNSLQTLVFSA</sequence>
<dbReference type="PRINTS" id="PR00843">
    <property type="entry name" value="GLHYDRLASE30"/>
</dbReference>
<comment type="caution">
    <text evidence="7">The sequence shown here is derived from an EMBL/GenBank/DDBJ whole genome shotgun (WGS) entry which is preliminary data.</text>
</comment>